<dbReference type="InterPro" id="IPR036259">
    <property type="entry name" value="MFS_trans_sf"/>
</dbReference>
<evidence type="ECO:0000256" key="2">
    <source>
        <dbReference type="ARBA" id="ARBA00022692"/>
    </source>
</evidence>
<evidence type="ECO:0000313" key="7">
    <source>
        <dbReference type="EMBL" id="KAK5994324.1"/>
    </source>
</evidence>
<keyword evidence="4 5" id="KW-0472">Membrane</keyword>
<organism evidence="7 8">
    <name type="scientific">Cladobotryum mycophilum</name>
    <dbReference type="NCBI Taxonomy" id="491253"/>
    <lineage>
        <taxon>Eukaryota</taxon>
        <taxon>Fungi</taxon>
        <taxon>Dikarya</taxon>
        <taxon>Ascomycota</taxon>
        <taxon>Pezizomycotina</taxon>
        <taxon>Sordariomycetes</taxon>
        <taxon>Hypocreomycetidae</taxon>
        <taxon>Hypocreales</taxon>
        <taxon>Hypocreaceae</taxon>
        <taxon>Cladobotryum</taxon>
    </lineage>
</organism>
<feature type="transmembrane region" description="Helical" evidence="5">
    <location>
        <begin position="351"/>
        <end position="369"/>
    </location>
</feature>
<feature type="transmembrane region" description="Helical" evidence="5">
    <location>
        <begin position="75"/>
        <end position="97"/>
    </location>
</feature>
<feature type="transmembrane region" description="Helical" evidence="5">
    <location>
        <begin position="381"/>
        <end position="400"/>
    </location>
</feature>
<evidence type="ECO:0000259" key="6">
    <source>
        <dbReference type="PROSITE" id="PS50850"/>
    </source>
</evidence>
<protein>
    <submittedName>
        <fullName evidence="7">Efflux pump FUS6-like protein</fullName>
    </submittedName>
</protein>
<feature type="transmembrane region" description="Helical" evidence="5">
    <location>
        <begin position="267"/>
        <end position="290"/>
    </location>
</feature>
<keyword evidence="3 5" id="KW-1133">Transmembrane helix</keyword>
<dbReference type="PROSITE" id="PS50850">
    <property type="entry name" value="MFS"/>
    <property type="match status" value="1"/>
</dbReference>
<feature type="transmembrane region" description="Helical" evidence="5">
    <location>
        <begin position="311"/>
        <end position="331"/>
    </location>
</feature>
<evidence type="ECO:0000256" key="3">
    <source>
        <dbReference type="ARBA" id="ARBA00022989"/>
    </source>
</evidence>
<dbReference type="Pfam" id="PF07690">
    <property type="entry name" value="MFS_1"/>
    <property type="match status" value="1"/>
</dbReference>
<feature type="transmembrane region" description="Helical" evidence="5">
    <location>
        <begin position="134"/>
        <end position="156"/>
    </location>
</feature>
<dbReference type="Gene3D" id="1.20.1720.10">
    <property type="entry name" value="Multidrug resistance protein D"/>
    <property type="match status" value="1"/>
</dbReference>
<dbReference type="EMBL" id="JAVFKD010000010">
    <property type="protein sequence ID" value="KAK5994324.1"/>
    <property type="molecule type" value="Genomic_DNA"/>
</dbReference>
<dbReference type="PANTHER" id="PTHR23501:SF43">
    <property type="entry name" value="MULTIDRUG TRANSPORTER, PUTATIVE (AFU_ORTHOLOGUE AFUA_6G03040)-RELATED"/>
    <property type="match status" value="1"/>
</dbReference>
<sequence>MGNVDEILVSDGYEKLEVPQESVDGSSSPKPKAVTLAPWRFWLFGIPLYISIFLSMMDASIVASTLHTISIEFKVFLSVNWVALAYTLAECSCAVVFARVSDVIGRRTAFAIANVLFFAASIACGFARSLNELIAFRAVQGLGGAGLYSLSMVIFPEVCPDHLLVPMAALCGLSIVVAAIVGPILGGVLTQYATWRWVFWMNAPICVFSMVLFIAFWPKADFIISVPRRSWKMFDYGGAILQISGAVLVVFAFQNVGVSAADVFGRAIFIAPLAIGVACWIALFVWEYMVERKEGLKDMPTFPLALFRNRHYASSVLITLLMGFPLILLIFSVPLRAQLVSGKTPLDASAVLLPFLGAAGGGTVLAAVFSCKKNFLFETMVAGAVLSTVGCGLLTTISSAELDKRLLGYLVLPGLGIGIATSAATILTGVEIAPRNYAPAQGIMAQVRLLGGSLGISTSTVFLHNEITKLFPGKLSPQFLSMLDDVEANLSVQMRKVVAQACSRAFQHCMIVSTAISGVALVLVFIGYQAVHPDILRQRLNLARSEGQKALA</sequence>
<comment type="subcellular location">
    <subcellularLocation>
        <location evidence="1">Membrane</location>
        <topology evidence="1">Multi-pass membrane protein</topology>
    </subcellularLocation>
</comment>
<dbReference type="PANTHER" id="PTHR23501">
    <property type="entry name" value="MAJOR FACILITATOR SUPERFAMILY"/>
    <property type="match status" value="1"/>
</dbReference>
<evidence type="ECO:0000313" key="8">
    <source>
        <dbReference type="Proteomes" id="UP001338125"/>
    </source>
</evidence>
<feature type="domain" description="Major facilitator superfamily (MFS) profile" evidence="6">
    <location>
        <begin position="44"/>
        <end position="532"/>
    </location>
</feature>
<dbReference type="Proteomes" id="UP001338125">
    <property type="component" value="Unassembled WGS sequence"/>
</dbReference>
<gene>
    <name evidence="7" type="ORF">PT974_04797</name>
</gene>
<evidence type="ECO:0000256" key="4">
    <source>
        <dbReference type="ARBA" id="ARBA00023136"/>
    </source>
</evidence>
<name>A0ABR0SQJ3_9HYPO</name>
<evidence type="ECO:0000256" key="5">
    <source>
        <dbReference type="SAM" id="Phobius"/>
    </source>
</evidence>
<proteinExistence type="predicted"/>
<feature type="transmembrane region" description="Helical" evidence="5">
    <location>
        <begin position="163"/>
        <end position="185"/>
    </location>
</feature>
<keyword evidence="8" id="KW-1185">Reference proteome</keyword>
<dbReference type="InterPro" id="IPR020846">
    <property type="entry name" value="MFS_dom"/>
</dbReference>
<feature type="transmembrane region" description="Helical" evidence="5">
    <location>
        <begin position="41"/>
        <end position="63"/>
    </location>
</feature>
<feature type="transmembrane region" description="Helical" evidence="5">
    <location>
        <begin position="509"/>
        <end position="531"/>
    </location>
</feature>
<feature type="transmembrane region" description="Helical" evidence="5">
    <location>
        <begin position="406"/>
        <end position="427"/>
    </location>
</feature>
<dbReference type="InterPro" id="IPR011701">
    <property type="entry name" value="MFS"/>
</dbReference>
<feature type="transmembrane region" description="Helical" evidence="5">
    <location>
        <begin position="197"/>
        <end position="218"/>
    </location>
</feature>
<reference evidence="7 8" key="1">
    <citation type="submission" date="2024-01" db="EMBL/GenBank/DDBJ databases">
        <title>Complete genome of Cladobotryum mycophilum ATHUM6906.</title>
        <authorList>
            <person name="Christinaki A.C."/>
            <person name="Myridakis A.I."/>
            <person name="Kouvelis V.N."/>
        </authorList>
    </citation>
    <scope>NUCLEOTIDE SEQUENCE [LARGE SCALE GENOMIC DNA]</scope>
    <source>
        <strain evidence="7 8">ATHUM6906</strain>
    </source>
</reference>
<comment type="caution">
    <text evidence="7">The sequence shown here is derived from an EMBL/GenBank/DDBJ whole genome shotgun (WGS) entry which is preliminary data.</text>
</comment>
<keyword evidence="2 5" id="KW-0812">Transmembrane</keyword>
<feature type="transmembrane region" description="Helical" evidence="5">
    <location>
        <begin position="109"/>
        <end position="128"/>
    </location>
</feature>
<evidence type="ECO:0000256" key="1">
    <source>
        <dbReference type="ARBA" id="ARBA00004141"/>
    </source>
</evidence>
<feature type="transmembrane region" description="Helical" evidence="5">
    <location>
        <begin position="239"/>
        <end position="261"/>
    </location>
</feature>
<dbReference type="SUPFAM" id="SSF103473">
    <property type="entry name" value="MFS general substrate transporter"/>
    <property type="match status" value="1"/>
</dbReference>
<accession>A0ABR0SQJ3</accession>